<feature type="region of interest" description="Disordered" evidence="1">
    <location>
        <begin position="131"/>
        <end position="154"/>
    </location>
</feature>
<dbReference type="GeneID" id="39855020"/>
<accession>A0A4D6GSV5</accession>
<feature type="compositionally biased region" description="Basic and acidic residues" evidence="1">
    <location>
        <begin position="143"/>
        <end position="154"/>
    </location>
</feature>
<proteinExistence type="predicted"/>
<protein>
    <submittedName>
        <fullName evidence="2">Uncharacterized protein</fullName>
    </submittedName>
</protein>
<sequence length="154" mass="17545">MVDTVSIVLSAVVSVAVSLASVEYRIRRSRSIQQDDEVSEWYADAASYANKVQSTWETKFERPYEENQFTSFDEVQREMNLFQTQLTNHAAEANGVEVDEDVVDVVEETAEACRSVYEIRTHMNVLPEFEEQGRTAKQQAAELEEKALEKLSEA</sequence>
<gene>
    <name evidence="2" type="ORF">HBSAL_05875</name>
</gene>
<name>A0A4D6GSV5_HALS9</name>
<organism evidence="2 3">
    <name type="scientific">Halobacterium salinarum (strain ATCC 33171 / DSM 3754 / JCM 8978 / NBRC 102687 / NCIMB 764 / 91-R6)</name>
    <dbReference type="NCBI Taxonomy" id="2597657"/>
    <lineage>
        <taxon>Archaea</taxon>
        <taxon>Methanobacteriati</taxon>
        <taxon>Methanobacteriota</taxon>
        <taxon>Stenosarchaea group</taxon>
        <taxon>Halobacteria</taxon>
        <taxon>Halobacteriales</taxon>
        <taxon>Halobacteriaceae</taxon>
        <taxon>Halobacterium</taxon>
    </lineage>
</organism>
<evidence type="ECO:0000313" key="2">
    <source>
        <dbReference type="EMBL" id="QCC44840.1"/>
    </source>
</evidence>
<reference evidence="2 3" key="1">
    <citation type="journal article" date="2019" name="Microbiol. Resour. Announc.">
        <title>The Genome Sequence of the Halobacterium salinarum Type Strain Is Closely Related to That of Laboratory Strains NRC-1 and R1.</title>
        <authorList>
            <person name="Pfeiffer F."/>
            <person name="Marchfelder A."/>
            <person name="Habermann B."/>
            <person name="Dyall-Smith M.L."/>
        </authorList>
    </citation>
    <scope>NUCLEOTIDE SEQUENCE [LARGE SCALE GENOMIC DNA]</scope>
    <source>
        <strain evidence="3">ATCC 33171 / DSM 3754 / JCM 8978 / NBRC 102687 / NCIMB 764 / 91-R6</strain>
    </source>
</reference>
<dbReference type="Proteomes" id="UP000296216">
    <property type="component" value="Chromosome"/>
</dbReference>
<dbReference type="AlphaFoldDB" id="A0A4D6GSV5"/>
<evidence type="ECO:0000313" key="3">
    <source>
        <dbReference type="Proteomes" id="UP000296216"/>
    </source>
</evidence>
<dbReference type="RefSeq" id="WP_136361315.1">
    <property type="nucleotide sequence ID" value="NZ_VRYN01000004.1"/>
</dbReference>
<dbReference type="EMBL" id="CP038631">
    <property type="protein sequence ID" value="QCC44840.1"/>
    <property type="molecule type" value="Genomic_DNA"/>
</dbReference>
<evidence type="ECO:0000256" key="1">
    <source>
        <dbReference type="SAM" id="MobiDB-lite"/>
    </source>
</evidence>